<sequence>MDATQEFVAALTTDPDADGVEIVEAKEEAWQLRREKEILEAHLHGAPEPRPLGTRGEEADHWANSPLRKHVRYGDPDYRTRYL</sequence>
<keyword evidence="3" id="KW-1185">Reference proteome</keyword>
<accession>A0A3L6SV69</accession>
<evidence type="ECO:0000313" key="2">
    <source>
        <dbReference type="EMBL" id="RLN25594.1"/>
    </source>
</evidence>
<name>A0A3L6SV69_PANMI</name>
<dbReference type="AlphaFoldDB" id="A0A3L6SV69"/>
<protein>
    <submittedName>
        <fullName evidence="2">Uncharacterized protein</fullName>
    </submittedName>
</protein>
<proteinExistence type="predicted"/>
<evidence type="ECO:0000256" key="1">
    <source>
        <dbReference type="SAM" id="MobiDB-lite"/>
    </source>
</evidence>
<reference evidence="3" key="1">
    <citation type="journal article" date="2019" name="Nat. Commun.">
        <title>The genome of broomcorn millet.</title>
        <authorList>
            <person name="Zou C."/>
            <person name="Miki D."/>
            <person name="Li D."/>
            <person name="Tang Q."/>
            <person name="Xiao L."/>
            <person name="Rajput S."/>
            <person name="Deng P."/>
            <person name="Jia W."/>
            <person name="Huang R."/>
            <person name="Zhang M."/>
            <person name="Sun Y."/>
            <person name="Hu J."/>
            <person name="Fu X."/>
            <person name="Schnable P.S."/>
            <person name="Li F."/>
            <person name="Zhang H."/>
            <person name="Feng B."/>
            <person name="Zhu X."/>
            <person name="Liu R."/>
            <person name="Schnable J.C."/>
            <person name="Zhu J.-K."/>
            <person name="Zhang H."/>
        </authorList>
    </citation>
    <scope>NUCLEOTIDE SEQUENCE [LARGE SCALE GENOMIC DNA]</scope>
</reference>
<organism evidence="2 3">
    <name type="scientific">Panicum miliaceum</name>
    <name type="common">Proso millet</name>
    <name type="synonym">Broomcorn millet</name>
    <dbReference type="NCBI Taxonomy" id="4540"/>
    <lineage>
        <taxon>Eukaryota</taxon>
        <taxon>Viridiplantae</taxon>
        <taxon>Streptophyta</taxon>
        <taxon>Embryophyta</taxon>
        <taxon>Tracheophyta</taxon>
        <taxon>Spermatophyta</taxon>
        <taxon>Magnoliopsida</taxon>
        <taxon>Liliopsida</taxon>
        <taxon>Poales</taxon>
        <taxon>Poaceae</taxon>
        <taxon>PACMAD clade</taxon>
        <taxon>Panicoideae</taxon>
        <taxon>Panicodae</taxon>
        <taxon>Paniceae</taxon>
        <taxon>Panicinae</taxon>
        <taxon>Panicum</taxon>
        <taxon>Panicum sect. Panicum</taxon>
    </lineage>
</organism>
<evidence type="ECO:0000313" key="3">
    <source>
        <dbReference type="Proteomes" id="UP000275267"/>
    </source>
</evidence>
<dbReference type="EMBL" id="PQIB02000004">
    <property type="protein sequence ID" value="RLN25594.1"/>
    <property type="molecule type" value="Genomic_DNA"/>
</dbReference>
<dbReference type="Proteomes" id="UP000275267">
    <property type="component" value="Unassembled WGS sequence"/>
</dbReference>
<comment type="caution">
    <text evidence="2">The sequence shown here is derived from an EMBL/GenBank/DDBJ whole genome shotgun (WGS) entry which is preliminary data.</text>
</comment>
<gene>
    <name evidence="2" type="ORF">C2845_PM07G08960</name>
</gene>
<feature type="region of interest" description="Disordered" evidence="1">
    <location>
        <begin position="41"/>
        <end position="63"/>
    </location>
</feature>